<sequence>FYLYKSYWSDEPFVHLCGSRYTDRTGQTTTVKVYSNQSEVSLYANGKLVETKKGDRVFTFKVPLSGQMKLEARAGECRDTILIRRVEKPNEAYKLKKGKSSSANWV</sequence>
<evidence type="ECO:0000313" key="2">
    <source>
        <dbReference type="EMBL" id="KAB0625838.1"/>
    </source>
</evidence>
<feature type="domain" description="TcaA 4th" evidence="1">
    <location>
        <begin position="28"/>
        <end position="73"/>
    </location>
</feature>
<dbReference type="Proteomes" id="UP000473470">
    <property type="component" value="Unassembled WGS sequence"/>
</dbReference>
<evidence type="ECO:0000313" key="3">
    <source>
        <dbReference type="Proteomes" id="UP000473470"/>
    </source>
</evidence>
<protein>
    <submittedName>
        <fullName evidence="2">DUF4982 domain-containing protein</fullName>
    </submittedName>
</protein>
<dbReference type="Pfam" id="PF22820">
    <property type="entry name" value="TcaA_3rd_4th"/>
    <property type="match status" value="1"/>
</dbReference>
<dbReference type="Gene3D" id="2.60.40.10">
    <property type="entry name" value="Immunoglobulins"/>
    <property type="match status" value="1"/>
</dbReference>
<dbReference type="InterPro" id="IPR013783">
    <property type="entry name" value="Ig-like_fold"/>
</dbReference>
<evidence type="ECO:0000259" key="1">
    <source>
        <dbReference type="Pfam" id="PF22820"/>
    </source>
</evidence>
<proteinExistence type="predicted"/>
<feature type="non-terminal residue" evidence="2">
    <location>
        <position position="1"/>
    </location>
</feature>
<reference evidence="2 3" key="1">
    <citation type="submission" date="2019-09" db="EMBL/GenBank/DDBJ databases">
        <title>Draft genome sequences of 48 bacterial type strains from the CCUG.</title>
        <authorList>
            <person name="Tunovic T."/>
            <person name="Pineiro-Iglesias B."/>
            <person name="Unosson C."/>
            <person name="Inganas E."/>
            <person name="Ohlen M."/>
            <person name="Cardew S."/>
            <person name="Jensie-Markopoulos S."/>
            <person name="Salva-Serra F."/>
            <person name="Jaen-Luchoro D."/>
            <person name="Karlsson R."/>
            <person name="Svensson-Stadler L."/>
            <person name="Chun J."/>
            <person name="Moore E."/>
        </authorList>
    </citation>
    <scope>NUCLEOTIDE SEQUENCE [LARGE SCALE GENOMIC DNA]</scope>
    <source>
        <strain evidence="2 3">CCUG 65686</strain>
    </source>
</reference>
<dbReference type="AlphaFoldDB" id="A0A6L3MIM8"/>
<dbReference type="EMBL" id="VZOK01000367">
    <property type="protein sequence ID" value="KAB0625838.1"/>
    <property type="molecule type" value="Genomic_DNA"/>
</dbReference>
<organism evidence="2 3">
    <name type="scientific">Burkholderia stagnalis</name>
    <dbReference type="NCBI Taxonomy" id="1503054"/>
    <lineage>
        <taxon>Bacteria</taxon>
        <taxon>Pseudomonadati</taxon>
        <taxon>Pseudomonadota</taxon>
        <taxon>Betaproteobacteria</taxon>
        <taxon>Burkholderiales</taxon>
        <taxon>Burkholderiaceae</taxon>
        <taxon>Burkholderia</taxon>
        <taxon>Burkholderia cepacia complex</taxon>
    </lineage>
</organism>
<dbReference type="InterPro" id="IPR054530">
    <property type="entry name" value="TcaA_4th"/>
</dbReference>
<accession>A0A6L3MIM8</accession>
<comment type="caution">
    <text evidence="2">The sequence shown here is derived from an EMBL/GenBank/DDBJ whole genome shotgun (WGS) entry which is preliminary data.</text>
</comment>
<gene>
    <name evidence="2" type="ORF">F7R25_38175</name>
</gene>
<name>A0A6L3MIM8_9BURK</name>